<proteinExistence type="inferred from homology"/>
<keyword evidence="3" id="KW-0456">Lyase</keyword>
<dbReference type="Gene3D" id="3.90.226.10">
    <property type="entry name" value="2-enoyl-CoA Hydratase, Chain A, domain 1"/>
    <property type="match status" value="1"/>
</dbReference>
<comment type="similarity">
    <text evidence="1 2">Belongs to the enoyl-CoA hydratase/isomerase family.</text>
</comment>
<dbReference type="SUPFAM" id="SSF52096">
    <property type="entry name" value="ClpP/crotonase"/>
    <property type="match status" value="1"/>
</dbReference>
<dbReference type="InterPro" id="IPR018376">
    <property type="entry name" value="Enoyl-CoA_hyd/isom_CS"/>
</dbReference>
<evidence type="ECO:0000313" key="3">
    <source>
        <dbReference type="EMBL" id="AUV83492.1"/>
    </source>
</evidence>
<dbReference type="NCBIfam" id="NF006108">
    <property type="entry name" value="PRK08259.1"/>
    <property type="match status" value="1"/>
</dbReference>
<dbReference type="PANTHER" id="PTHR43802">
    <property type="entry name" value="ENOYL-COA HYDRATASE"/>
    <property type="match status" value="1"/>
</dbReference>
<dbReference type="GeneID" id="35594247"/>
<organism evidence="3 4">
    <name type="scientific">Salinigranum rubrum</name>
    <dbReference type="NCBI Taxonomy" id="755307"/>
    <lineage>
        <taxon>Archaea</taxon>
        <taxon>Methanobacteriati</taxon>
        <taxon>Methanobacteriota</taxon>
        <taxon>Stenosarchaea group</taxon>
        <taxon>Halobacteria</taxon>
        <taxon>Halobacteriales</taxon>
        <taxon>Haloferacaceae</taxon>
        <taxon>Salinigranum</taxon>
    </lineage>
</organism>
<accession>A0A2I8VNI0</accession>
<dbReference type="EC" id="4.2.1.17" evidence="3"/>
<dbReference type="CDD" id="cd06558">
    <property type="entry name" value="crotonase-like"/>
    <property type="match status" value="1"/>
</dbReference>
<evidence type="ECO:0000256" key="2">
    <source>
        <dbReference type="RuleBase" id="RU003707"/>
    </source>
</evidence>
<name>A0A2I8VNI0_9EURY</name>
<dbReference type="Gene3D" id="1.10.287.2460">
    <property type="match status" value="1"/>
</dbReference>
<protein>
    <submittedName>
        <fullName evidence="3">Enoyl-CoA hydratase</fullName>
        <ecNumber evidence="3">4.2.1.17</ecNumber>
    </submittedName>
</protein>
<dbReference type="KEGG" id="srub:C2R22_19105"/>
<dbReference type="AlphaFoldDB" id="A0A2I8VNI0"/>
<keyword evidence="4" id="KW-1185">Reference proteome</keyword>
<sequence length="255" mass="27242">MSTNVRYDVTDSVAVLTIDRHERRNAVDRETGEQLRDALVRFDADAAAAVGVITGSGGTFCAGVDLHDLAAGASLEGRDTGFMGYSHLEVRKPLIAAVEGHCVAGGLELALFCDLRVAGDGAVFGLFQRRFGIPLTDGGTQRLPRIVGLGRALEMIHTGRAVDAEEAHDWGLVNRVVEDGTALEAAVEMASGITAFPQQTVRTDRRAVFEGLGESLRAGLAIESWWGTHSMETGREGAKRFVDGEGRHGDGVFEH</sequence>
<dbReference type="GO" id="GO:0004300">
    <property type="term" value="F:enoyl-CoA hydratase activity"/>
    <property type="evidence" value="ECO:0007669"/>
    <property type="project" value="UniProtKB-EC"/>
</dbReference>
<evidence type="ECO:0000313" key="4">
    <source>
        <dbReference type="Proteomes" id="UP000236584"/>
    </source>
</evidence>
<evidence type="ECO:0000256" key="1">
    <source>
        <dbReference type="ARBA" id="ARBA00005254"/>
    </source>
</evidence>
<dbReference type="PROSITE" id="PS00166">
    <property type="entry name" value="ENOYL_COA_HYDRATASE"/>
    <property type="match status" value="1"/>
</dbReference>
<dbReference type="InterPro" id="IPR001753">
    <property type="entry name" value="Enoyl-CoA_hydra/iso"/>
</dbReference>
<dbReference type="PANTHER" id="PTHR43802:SF1">
    <property type="entry name" value="IP11341P-RELATED"/>
    <property type="match status" value="1"/>
</dbReference>
<dbReference type="InterPro" id="IPR029045">
    <property type="entry name" value="ClpP/crotonase-like_dom_sf"/>
</dbReference>
<reference evidence="3 4" key="1">
    <citation type="submission" date="2018-01" db="EMBL/GenBank/DDBJ databases">
        <title>Complete genome sequence of Salinigranum rubrum GX10T, an extremely halophilic archaeon isolated from a marine solar saltern.</title>
        <authorList>
            <person name="Han S."/>
        </authorList>
    </citation>
    <scope>NUCLEOTIDE SEQUENCE [LARGE SCALE GENOMIC DNA]</scope>
    <source>
        <strain evidence="3 4">GX10</strain>
    </source>
</reference>
<dbReference type="Proteomes" id="UP000236584">
    <property type="component" value="Chromosome"/>
</dbReference>
<dbReference type="RefSeq" id="WP_103427181.1">
    <property type="nucleotide sequence ID" value="NZ_CP026309.1"/>
</dbReference>
<dbReference type="OrthoDB" id="27846at2157"/>
<dbReference type="EMBL" id="CP026309">
    <property type="protein sequence ID" value="AUV83492.1"/>
    <property type="molecule type" value="Genomic_DNA"/>
</dbReference>
<gene>
    <name evidence="3" type="ORF">C2R22_19105</name>
</gene>
<dbReference type="Pfam" id="PF00378">
    <property type="entry name" value="ECH_1"/>
    <property type="match status" value="1"/>
</dbReference>